<evidence type="ECO:0000313" key="10">
    <source>
        <dbReference type="EMBL" id="HGG99994.1"/>
    </source>
</evidence>
<evidence type="ECO:0000256" key="2">
    <source>
        <dbReference type="ARBA" id="ARBA00005745"/>
    </source>
</evidence>
<evidence type="ECO:0000256" key="6">
    <source>
        <dbReference type="ARBA" id="ARBA00022989"/>
    </source>
</evidence>
<keyword evidence="6 8" id="KW-1133">Transmembrane helix</keyword>
<keyword evidence="5 8" id="KW-0812">Transmembrane</keyword>
<keyword evidence="7 8" id="KW-0472">Membrane</keyword>
<dbReference type="InterPro" id="IPR042094">
    <property type="entry name" value="T2SS_GspF_sf"/>
</dbReference>
<accession>A0A7C4AK37</accession>
<dbReference type="PRINTS" id="PR00812">
    <property type="entry name" value="BCTERIALGSPF"/>
</dbReference>
<organism evidence="10">
    <name type="scientific">Thermodesulfovibrio aggregans</name>
    <dbReference type="NCBI Taxonomy" id="86166"/>
    <lineage>
        <taxon>Bacteria</taxon>
        <taxon>Pseudomonadati</taxon>
        <taxon>Nitrospirota</taxon>
        <taxon>Thermodesulfovibrionia</taxon>
        <taxon>Thermodesulfovibrionales</taxon>
        <taxon>Thermodesulfovibrionaceae</taxon>
        <taxon>Thermodesulfovibrio</taxon>
    </lineage>
</organism>
<dbReference type="GO" id="GO:0005886">
    <property type="term" value="C:plasma membrane"/>
    <property type="evidence" value="ECO:0007669"/>
    <property type="project" value="UniProtKB-SubCell"/>
</dbReference>
<feature type="transmembrane region" description="Helical" evidence="8">
    <location>
        <begin position="221"/>
        <end position="239"/>
    </location>
</feature>
<protein>
    <submittedName>
        <fullName evidence="10">Type II secretion system F family protein</fullName>
    </submittedName>
</protein>
<sequence>MSIFRYKAVNETGKTLKGFVKAESYADAVNFLTMRNFYILSISEMPRFLTPFISFLSRKIKNIYLIEFARNLSIMLKAGIPLVTALSDIAESIIKERFKRVVSDIASLIEKGISFSEAVSMHKEVFPPVVQYLIKIGEETGQLDRSLDEIANYFQRIEDLRTAIKRALIYPIFATVVSFGAVVFWLVYVLPKIVSAMKDMGVAIPFITQMLVKTGSFLSNSFYLLPFIPLIFFFSTSLFRRSERLRWIRDYFSLRLPIIKQIFYNRAVALFCEQMRILTAAGVPVDSAFDMTAEAVNNEQMKTAIKNAKEKIITGERIAQSLKEEKIFPGMVIRLIDIGETSGNLEEQFGFLNNYYTARLQEYSVRLGKILEPVVLLFIGVFFAIIFISLLGPIYDLITKLGR</sequence>
<feature type="transmembrane region" description="Helical" evidence="8">
    <location>
        <begin position="374"/>
        <end position="395"/>
    </location>
</feature>
<comment type="caution">
    <text evidence="10">The sequence shown here is derived from an EMBL/GenBank/DDBJ whole genome shotgun (WGS) entry which is preliminary data.</text>
</comment>
<dbReference type="PANTHER" id="PTHR30012:SF0">
    <property type="entry name" value="TYPE II SECRETION SYSTEM PROTEIN F-RELATED"/>
    <property type="match status" value="1"/>
</dbReference>
<keyword evidence="4" id="KW-0997">Cell inner membrane</keyword>
<dbReference type="EMBL" id="DTHO01000066">
    <property type="protein sequence ID" value="HGG99994.1"/>
    <property type="molecule type" value="Genomic_DNA"/>
</dbReference>
<evidence type="ECO:0000256" key="8">
    <source>
        <dbReference type="SAM" id="Phobius"/>
    </source>
</evidence>
<evidence type="ECO:0000259" key="9">
    <source>
        <dbReference type="Pfam" id="PF00482"/>
    </source>
</evidence>
<feature type="transmembrane region" description="Helical" evidence="8">
    <location>
        <begin position="168"/>
        <end position="190"/>
    </location>
</feature>
<name>A0A7C4AK37_9BACT</name>
<dbReference type="PANTHER" id="PTHR30012">
    <property type="entry name" value="GENERAL SECRETION PATHWAY PROTEIN"/>
    <property type="match status" value="1"/>
</dbReference>
<dbReference type="InterPro" id="IPR018076">
    <property type="entry name" value="T2SS_GspF_dom"/>
</dbReference>
<evidence type="ECO:0000256" key="5">
    <source>
        <dbReference type="ARBA" id="ARBA00022692"/>
    </source>
</evidence>
<dbReference type="AlphaFoldDB" id="A0A7C4AK37"/>
<comment type="subcellular location">
    <subcellularLocation>
        <location evidence="1">Cell inner membrane</location>
        <topology evidence="1">Multi-pass membrane protein</topology>
    </subcellularLocation>
</comment>
<comment type="similarity">
    <text evidence="2">Belongs to the GSP F family.</text>
</comment>
<dbReference type="Gene3D" id="1.20.81.30">
    <property type="entry name" value="Type II secretion system (T2SS), domain F"/>
    <property type="match status" value="2"/>
</dbReference>
<evidence type="ECO:0000256" key="3">
    <source>
        <dbReference type="ARBA" id="ARBA00022475"/>
    </source>
</evidence>
<evidence type="ECO:0000256" key="4">
    <source>
        <dbReference type="ARBA" id="ARBA00022519"/>
    </source>
</evidence>
<dbReference type="FunFam" id="1.20.81.30:FF:000001">
    <property type="entry name" value="Type II secretion system protein F"/>
    <property type="match status" value="1"/>
</dbReference>
<gene>
    <name evidence="10" type="ORF">ENV75_06085</name>
</gene>
<keyword evidence="3" id="KW-1003">Cell membrane</keyword>
<dbReference type="Pfam" id="PF00482">
    <property type="entry name" value="T2SSF"/>
    <property type="match status" value="2"/>
</dbReference>
<feature type="domain" description="Type II secretion system protein GspF" evidence="9">
    <location>
        <begin position="271"/>
        <end position="391"/>
    </location>
</feature>
<reference evidence="10" key="1">
    <citation type="journal article" date="2020" name="mSystems">
        <title>Genome- and Community-Level Interaction Insights into Carbon Utilization and Element Cycling Functions of Hydrothermarchaeota in Hydrothermal Sediment.</title>
        <authorList>
            <person name="Zhou Z."/>
            <person name="Liu Y."/>
            <person name="Xu W."/>
            <person name="Pan J."/>
            <person name="Luo Z.H."/>
            <person name="Li M."/>
        </authorList>
    </citation>
    <scope>NUCLEOTIDE SEQUENCE [LARGE SCALE GENOMIC DNA]</scope>
    <source>
        <strain evidence="10">SpSt-788</strain>
    </source>
</reference>
<evidence type="ECO:0000256" key="7">
    <source>
        <dbReference type="ARBA" id="ARBA00023136"/>
    </source>
</evidence>
<proteinExistence type="inferred from homology"/>
<dbReference type="InterPro" id="IPR003004">
    <property type="entry name" value="GspF/PilC"/>
</dbReference>
<evidence type="ECO:0000256" key="1">
    <source>
        <dbReference type="ARBA" id="ARBA00004429"/>
    </source>
</evidence>
<feature type="domain" description="Type II secretion system protein GspF" evidence="9">
    <location>
        <begin position="68"/>
        <end position="191"/>
    </location>
</feature>